<dbReference type="InterPro" id="IPR027434">
    <property type="entry name" value="Homing_endonucl"/>
</dbReference>
<sequence>MINLGNTAPEHFWYLVGLIATDGNLSIDGRHIVITSKDVDFLEQIKVTLGLSNKITMKGRGGNPEKKYGMLSLGDVRLYKYLVSIGLTPKKSLTIGALEIPDSYFRDFFRGVIDGDGNINRWIHPSNHCEQWEVRIYSASLHFITWLQVSAKTILGGNGVIIHRPVADHNDMHVLKFGKMAARHILNHIYYKNALAMPRKSILAKACANSYVGWKRSSTINT</sequence>
<dbReference type="Pfam" id="PF14528">
    <property type="entry name" value="LAGLIDADG_3"/>
    <property type="match status" value="1"/>
</dbReference>
<dbReference type="GO" id="GO:0004519">
    <property type="term" value="F:endonuclease activity"/>
    <property type="evidence" value="ECO:0007669"/>
    <property type="project" value="InterPro"/>
</dbReference>
<gene>
    <name evidence="2" type="ORF">A3E36_02815</name>
</gene>
<dbReference type="SUPFAM" id="SSF55608">
    <property type="entry name" value="Homing endonucleases"/>
    <property type="match status" value="2"/>
</dbReference>
<dbReference type="EMBL" id="MHHS01000009">
    <property type="protein sequence ID" value="OGY37341.1"/>
    <property type="molecule type" value="Genomic_DNA"/>
</dbReference>
<evidence type="ECO:0000259" key="1">
    <source>
        <dbReference type="PROSITE" id="PS50819"/>
    </source>
</evidence>
<accession>A0A1G1XBQ9</accession>
<dbReference type="Gene3D" id="3.10.28.10">
    <property type="entry name" value="Homing endonucleases"/>
    <property type="match status" value="1"/>
</dbReference>
<dbReference type="AlphaFoldDB" id="A0A1G1XBQ9"/>
<protein>
    <recommendedName>
        <fullName evidence="1">DOD-type homing endonuclease domain-containing protein</fullName>
    </recommendedName>
</protein>
<comment type="caution">
    <text evidence="2">The sequence shown here is derived from an EMBL/GenBank/DDBJ whole genome shotgun (WGS) entry which is preliminary data.</text>
</comment>
<proteinExistence type="predicted"/>
<dbReference type="Proteomes" id="UP000177941">
    <property type="component" value="Unassembled WGS sequence"/>
</dbReference>
<evidence type="ECO:0000313" key="2">
    <source>
        <dbReference type="EMBL" id="OGY37341.1"/>
    </source>
</evidence>
<dbReference type="PROSITE" id="PS50819">
    <property type="entry name" value="INTEIN_ENDONUCLEASE"/>
    <property type="match status" value="1"/>
</dbReference>
<feature type="domain" description="DOD-type homing endonuclease" evidence="1">
    <location>
        <begin position="15"/>
        <end position="160"/>
    </location>
</feature>
<dbReference type="InterPro" id="IPR004860">
    <property type="entry name" value="LAGLIDADG_dom"/>
</dbReference>
<dbReference type="InterPro" id="IPR004042">
    <property type="entry name" value="Intein_endonuc_central"/>
</dbReference>
<name>A0A1G1XBQ9_9BACT</name>
<organism evidence="2 3">
    <name type="scientific">Candidatus Andersenbacteria bacterium RIFCSPHIGHO2_12_FULL_45_11b</name>
    <dbReference type="NCBI Taxonomy" id="1797282"/>
    <lineage>
        <taxon>Bacteria</taxon>
        <taxon>Candidatus Anderseniibacteriota</taxon>
    </lineage>
</organism>
<evidence type="ECO:0000313" key="3">
    <source>
        <dbReference type="Proteomes" id="UP000177941"/>
    </source>
</evidence>
<reference evidence="2 3" key="1">
    <citation type="journal article" date="2016" name="Nat. Commun.">
        <title>Thousands of microbial genomes shed light on interconnected biogeochemical processes in an aquifer system.</title>
        <authorList>
            <person name="Anantharaman K."/>
            <person name="Brown C.T."/>
            <person name="Hug L.A."/>
            <person name="Sharon I."/>
            <person name="Castelle C.J."/>
            <person name="Probst A.J."/>
            <person name="Thomas B.C."/>
            <person name="Singh A."/>
            <person name="Wilkins M.J."/>
            <person name="Karaoz U."/>
            <person name="Brodie E.L."/>
            <person name="Williams K.H."/>
            <person name="Hubbard S.S."/>
            <person name="Banfield J.F."/>
        </authorList>
    </citation>
    <scope>NUCLEOTIDE SEQUENCE [LARGE SCALE GENOMIC DNA]</scope>
</reference>